<dbReference type="InterPro" id="IPR036291">
    <property type="entry name" value="NAD(P)-bd_dom_sf"/>
</dbReference>
<accession>A0AAU7T5Z7</accession>
<dbReference type="PANTHER" id="PTHR12126:SF11">
    <property type="entry name" value="NADH DEHYDROGENASE [UBIQUINONE] 1 ALPHA SUBCOMPLEX SUBUNIT 9, MITOCHONDRIAL"/>
    <property type="match status" value="1"/>
</dbReference>
<feature type="domain" description="NAD(P)-binding" evidence="1">
    <location>
        <begin position="7"/>
        <end position="174"/>
    </location>
</feature>
<dbReference type="Pfam" id="PF13460">
    <property type="entry name" value="NAD_binding_10"/>
    <property type="match status" value="1"/>
</dbReference>
<dbReference type="PANTHER" id="PTHR12126">
    <property type="entry name" value="NADH-UBIQUINONE OXIDOREDUCTASE 39 KDA SUBUNIT-RELATED"/>
    <property type="match status" value="1"/>
</dbReference>
<dbReference type="EMBL" id="CP158165">
    <property type="protein sequence ID" value="XBV22246.1"/>
    <property type="molecule type" value="Genomic_DNA"/>
</dbReference>
<sequence>MRILVTGATGMLGRAVVAELSAGGHTVAAMSRRVHRWQDAEPVLADLAEGTGLDEAVDGAQAVVHLASAPYQRGYTDEVELDGTQRLLTAAAAAGVEHVLYTSIVGADRVPWGYFGTKVKAEAVVRESPVPWTILRSTQFHDFIDQAVTKMARMPVMISDRGIVGQPVDVRDVARRIGRRLVDGPTYDVEECGGPEVLEFDQLLRQWQDVRGVRKPILHLRIPGKLGKGFRGGSVTTDDRTGRITWQQYLAEKSGRR</sequence>
<name>A0AAU7T5Z7_9ACTN</name>
<dbReference type="Gene3D" id="3.40.50.720">
    <property type="entry name" value="NAD(P)-binding Rossmann-like Domain"/>
    <property type="match status" value="1"/>
</dbReference>
<dbReference type="AlphaFoldDB" id="A0AAU7T5Z7"/>
<proteinExistence type="predicted"/>
<dbReference type="InterPro" id="IPR016040">
    <property type="entry name" value="NAD(P)-bd_dom"/>
</dbReference>
<dbReference type="SUPFAM" id="SSF51735">
    <property type="entry name" value="NAD(P)-binding Rossmann-fold domains"/>
    <property type="match status" value="1"/>
</dbReference>
<dbReference type="GO" id="GO:0044877">
    <property type="term" value="F:protein-containing complex binding"/>
    <property type="evidence" value="ECO:0007669"/>
    <property type="project" value="TreeGrafter"/>
</dbReference>
<evidence type="ECO:0000313" key="2">
    <source>
        <dbReference type="EMBL" id="XBV22246.1"/>
    </source>
</evidence>
<reference evidence="2" key="1">
    <citation type="submission" date="2024-06" db="EMBL/GenBank/DDBJ databases">
        <title>Kribbella sp. strain HUAS MG21 genome sequences.</title>
        <authorList>
            <person name="Mo P."/>
        </authorList>
    </citation>
    <scope>NUCLEOTIDE SEQUENCE</scope>
    <source>
        <strain evidence="2">HUAS MG21</strain>
    </source>
</reference>
<evidence type="ECO:0000259" key="1">
    <source>
        <dbReference type="Pfam" id="PF13460"/>
    </source>
</evidence>
<dbReference type="RefSeq" id="WP_350275092.1">
    <property type="nucleotide sequence ID" value="NZ_CP158165.1"/>
</dbReference>
<gene>
    <name evidence="2" type="ORF">ABN611_27225</name>
</gene>
<dbReference type="InterPro" id="IPR051207">
    <property type="entry name" value="ComplexI_NDUFA9_subunit"/>
</dbReference>
<protein>
    <submittedName>
        <fullName evidence="2">NAD(P)H-binding protein</fullName>
    </submittedName>
</protein>
<organism evidence="2">
    <name type="scientific">Kribbella sp. HUAS MG21</name>
    <dbReference type="NCBI Taxonomy" id="3160966"/>
    <lineage>
        <taxon>Bacteria</taxon>
        <taxon>Bacillati</taxon>
        <taxon>Actinomycetota</taxon>
        <taxon>Actinomycetes</taxon>
        <taxon>Propionibacteriales</taxon>
        <taxon>Kribbellaceae</taxon>
        <taxon>Kribbella</taxon>
    </lineage>
</organism>